<dbReference type="GO" id="GO:0005819">
    <property type="term" value="C:spindle"/>
    <property type="evidence" value="ECO:0007669"/>
    <property type="project" value="UniProtKB-SubCell"/>
</dbReference>
<dbReference type="PANTHER" id="PTHR47117:SF7">
    <property type="entry name" value="KINESIN-LIKE PROTEIN KIF14"/>
    <property type="match status" value="1"/>
</dbReference>
<evidence type="ECO:0000256" key="12">
    <source>
        <dbReference type="ARBA" id="ARBA00023242"/>
    </source>
</evidence>
<evidence type="ECO:0000256" key="8">
    <source>
        <dbReference type="ARBA" id="ARBA00022840"/>
    </source>
</evidence>
<feature type="coiled-coil region" evidence="16">
    <location>
        <begin position="925"/>
        <end position="1067"/>
    </location>
</feature>
<name>A0A7L1YAI4_9PASS</name>
<evidence type="ECO:0000256" key="15">
    <source>
        <dbReference type="PROSITE-ProRule" id="PRU00283"/>
    </source>
</evidence>
<dbReference type="PROSITE" id="PS50067">
    <property type="entry name" value="KINESIN_MOTOR_2"/>
    <property type="match status" value="1"/>
</dbReference>
<dbReference type="GO" id="GO:0005874">
    <property type="term" value="C:microtubule"/>
    <property type="evidence" value="ECO:0007669"/>
    <property type="project" value="UniProtKB-KW"/>
</dbReference>
<feature type="region of interest" description="Disordered" evidence="17">
    <location>
        <begin position="266"/>
        <end position="344"/>
    </location>
</feature>
<dbReference type="GO" id="GO:0005634">
    <property type="term" value="C:nucleus"/>
    <property type="evidence" value="ECO:0007669"/>
    <property type="project" value="UniProtKB-SubCell"/>
</dbReference>
<dbReference type="GO" id="GO:0030496">
    <property type="term" value="C:midbody"/>
    <property type="evidence" value="ECO:0007669"/>
    <property type="project" value="UniProtKB-SubCell"/>
</dbReference>
<evidence type="ECO:0000256" key="13">
    <source>
        <dbReference type="ARBA" id="ARBA00064520"/>
    </source>
</evidence>
<keyword evidence="11" id="KW-0206">Cytoskeleton</keyword>
<feature type="compositionally biased region" description="Polar residues" evidence="17">
    <location>
        <begin position="127"/>
        <end position="140"/>
    </location>
</feature>
<evidence type="ECO:0000256" key="4">
    <source>
        <dbReference type="ARBA" id="ARBA00022490"/>
    </source>
</evidence>
<evidence type="ECO:0000256" key="9">
    <source>
        <dbReference type="ARBA" id="ARBA00023054"/>
    </source>
</evidence>
<dbReference type="InterPro" id="IPR056523">
    <property type="entry name" value="4HB_KIF14"/>
</dbReference>
<keyword evidence="8 15" id="KW-0067">ATP-binding</keyword>
<keyword evidence="20" id="KW-1185">Reference proteome</keyword>
<keyword evidence="4" id="KW-0963">Cytoplasm</keyword>
<evidence type="ECO:0000256" key="6">
    <source>
        <dbReference type="ARBA" id="ARBA00022701"/>
    </source>
</evidence>
<comment type="caution">
    <text evidence="19">The sequence shown here is derived from an EMBL/GenBank/DDBJ whole genome shotgun (WGS) entry which is preliminary data.</text>
</comment>
<evidence type="ECO:0000256" key="11">
    <source>
        <dbReference type="ARBA" id="ARBA00023212"/>
    </source>
</evidence>
<dbReference type="InterPro" id="IPR001752">
    <property type="entry name" value="Kinesin_motor_dom"/>
</dbReference>
<dbReference type="PANTHER" id="PTHR47117">
    <property type="entry name" value="STAR-RELATED LIPID TRANSFER PROTEIN 9"/>
    <property type="match status" value="1"/>
</dbReference>
<keyword evidence="12" id="KW-0539">Nucleus</keyword>
<comment type="similarity">
    <text evidence="15">Belongs to the TRAFAC class myosin-kinesin ATPase superfamily. Kinesin family.</text>
</comment>
<gene>
    <name evidence="19" type="primary">Kif14</name>
    <name evidence="19" type="ORF">SCYSUP_R10079</name>
</gene>
<dbReference type="GO" id="GO:0043066">
    <property type="term" value="P:negative regulation of apoptotic process"/>
    <property type="evidence" value="ECO:0007669"/>
    <property type="project" value="UniProtKB-ARBA"/>
</dbReference>
<feature type="non-terminal residue" evidence="19">
    <location>
        <position position="1612"/>
    </location>
</feature>
<evidence type="ECO:0000256" key="16">
    <source>
        <dbReference type="SAM" id="Coils"/>
    </source>
</evidence>
<feature type="region of interest" description="Disordered" evidence="17">
    <location>
        <begin position="1590"/>
        <end position="1612"/>
    </location>
</feature>
<dbReference type="GO" id="GO:0003777">
    <property type="term" value="F:microtubule motor activity"/>
    <property type="evidence" value="ECO:0007669"/>
    <property type="project" value="InterPro"/>
</dbReference>
<dbReference type="Gene3D" id="2.60.200.20">
    <property type="match status" value="1"/>
</dbReference>
<dbReference type="EMBL" id="VXBX01001509">
    <property type="protein sequence ID" value="NXP18158.1"/>
    <property type="molecule type" value="Genomic_DNA"/>
</dbReference>
<dbReference type="GO" id="GO:0008017">
    <property type="term" value="F:microtubule binding"/>
    <property type="evidence" value="ECO:0007669"/>
    <property type="project" value="InterPro"/>
</dbReference>
<feature type="compositionally biased region" description="Polar residues" evidence="17">
    <location>
        <begin position="1590"/>
        <end position="1604"/>
    </location>
</feature>
<dbReference type="PROSITE" id="PS00411">
    <property type="entry name" value="KINESIN_MOTOR_1"/>
    <property type="match status" value="1"/>
</dbReference>
<dbReference type="Proteomes" id="UP000580825">
    <property type="component" value="Unassembled WGS sequence"/>
</dbReference>
<evidence type="ECO:0000256" key="5">
    <source>
        <dbReference type="ARBA" id="ARBA00022553"/>
    </source>
</evidence>
<keyword evidence="7 15" id="KW-0547">Nucleotide-binding</keyword>
<dbReference type="InterPro" id="IPR036961">
    <property type="entry name" value="Kinesin_motor_dom_sf"/>
</dbReference>
<dbReference type="SMART" id="SM00129">
    <property type="entry name" value="KISc"/>
    <property type="match status" value="1"/>
</dbReference>
<sequence length="1612" mass="181707">MPIYTVPARSPAGTRCTATLQKASSHSTFASRKPSGQQLKSQVLGEEKDSLRPCPEEVNRTYVISAPEKVSDASTTFTPEGRLTLQRRTGAGKKLVSSSEQLHANSTQGMEELQTEKRLTLQRRVRTGSTGKSKISQNTVPGKENNDSNIQRSYKITLPQNINDTDDVKPNLKIAEGQSSTKLHCNLNSKDSSSFVDGVCENSIYTCIKDRVRTADTKLQNDVLKSEQLITSKCINRLPGEQLNEKGNINKPSGKQRVQHLMIKHKSLERPRTPAKGLTEGFKLTPKNSTSQDQPSLKLASNGRTPHLQILAKKAPIVSSSLPGSRSSETEANKEALAESSRTEEDVSKLKNSKVIVAVRVRPFSNREKTENSLPVVSMSGSETAVRNPSTNQVYSFSYDFSFWSFDKCHPNFASQAVIYQTLAVPLLERAFEGYNACLFAYGQTGSGKSYTMMGFDEDRGIIPRLCEDLFNQIAQMDKEQILYHLEMSFFEIYNEKIHDLLVFKAENGQKKQLRVREHPVLGPYVEGLTVNVVRSYSDIQSWLELGNKQRATAATVMNDKSSRSHSVFTLVMTQTKVEFVNEEQCDRRLTSHINLIDLAGSECCAKAQTTGERLKEGVSINKSLLTLGRVISALSKQFQNGKKTFIPYRESVLTWLLKESLGGNSQTTMMATVSPAASSMEETLSTLRYAKQACSIINIAKVNEDVNVKLIRELKDEIERLKAAQKSSLNTDREKYRRYLQEITSLRVELHQQERNMAEMQRTWKEKFEQAEKRKLEDIEELQKAGITFKMDNHLPNLVNLNEDPQLSEVLLYMIKEGETTVGRCTPNSKHDIQLSGVLIADDHCVIKNAVGTVSITPLREAKTYVNGKCILGPTVLHHGDRVILGGDHYFRFNHPAEVQKVKTTSSGTMYLHDGPKDFEFAKNELLIAQRTHLELEIQEAQLKAKEEMMQSVQIAKEMVQQELTSQKEAYESKIKSLEEEVREESRKKQIQELNNQKAASRIQELEKAKQNLELELQFNKRRLEMETLATKQALEDHTIRHAKILEALEAEKQKIAEEIHTLQKNRGSGNKTMTIPLNWKSLKLSVMIKEANTISNELGKNTVFCRHDKIDNKTGAVSSVQVQVRNIKLRIATFWSLEKFECKLAAMKELYESNDRNKAADVFYDPTDEWEPDLSDTSVSSLSRRRSRSFMKNKRISGCLSEIKLQPIQNMQTSFMSGSQNKSSICSSFSESFLPGICKESISSALDLMEQNHEGGKSIADSLLTSLFIIFSGVSAISKAYEQQDEECQENLFSLDRAAQSYSIRIISAFDQIVVLSKLWLNNIQKCPGPIKVEEEMKREIKNLGGYLQLLLQGCSSDISSMVTEAWSKVNQAVKQTMKYIGHLAVVTTADISFPEENNIPSSSLQEFIFAIYDGVGSGLEFLIDTVQEKARMVQKKLVKQHPQNEIQNRIKDNVVALARFLENNISYCRKKEVESQLSEEEFLYREIKKSTKIAAKYLELEQCLSEVCQIVSSMLQGLYRNTSPLRSLAENISVIAGYFNNYFSLFALSSENNPIQKIPRPFMNLDELDSLVDSLIMNFELEQGQPSLQSQTVCSETTETRGGQVETGE</sequence>
<evidence type="ECO:0000256" key="3">
    <source>
        <dbReference type="ARBA" id="ARBA00004214"/>
    </source>
</evidence>
<evidence type="ECO:0000256" key="7">
    <source>
        <dbReference type="ARBA" id="ARBA00022741"/>
    </source>
</evidence>
<feature type="compositionally biased region" description="Polar residues" evidence="17">
    <location>
        <begin position="286"/>
        <end position="295"/>
    </location>
</feature>
<dbReference type="PRINTS" id="PR00380">
    <property type="entry name" value="KINESINHEAVY"/>
</dbReference>
<reference evidence="19 20" key="1">
    <citation type="submission" date="2019-09" db="EMBL/GenBank/DDBJ databases">
        <title>Bird 10,000 Genomes (B10K) Project - Family phase.</title>
        <authorList>
            <person name="Zhang G."/>
        </authorList>
    </citation>
    <scope>NUCLEOTIDE SEQUENCE [LARGE SCALE GENOMIC DNA]</scope>
    <source>
        <strain evidence="19">B10K-DU-002-46</strain>
        <tissue evidence="19">Muscle</tissue>
    </source>
</reference>
<dbReference type="GO" id="GO:0007018">
    <property type="term" value="P:microtubule-based movement"/>
    <property type="evidence" value="ECO:0007669"/>
    <property type="project" value="InterPro"/>
</dbReference>
<feature type="non-terminal residue" evidence="19">
    <location>
        <position position="1"/>
    </location>
</feature>
<dbReference type="Gene3D" id="3.40.850.10">
    <property type="entry name" value="Kinesin motor domain"/>
    <property type="match status" value="1"/>
</dbReference>
<feature type="compositionally biased region" description="Polar residues" evidence="17">
    <location>
        <begin position="318"/>
        <end position="327"/>
    </location>
</feature>
<feature type="binding site" evidence="15">
    <location>
        <begin position="443"/>
        <end position="450"/>
    </location>
    <ligand>
        <name>ATP</name>
        <dbReference type="ChEBI" id="CHEBI:30616"/>
    </ligand>
</feature>
<evidence type="ECO:0000256" key="10">
    <source>
        <dbReference type="ARBA" id="ARBA00023175"/>
    </source>
</evidence>
<dbReference type="FunFam" id="3.40.850.10:FF:000042">
    <property type="entry name" value="Kinesin family member 14"/>
    <property type="match status" value="1"/>
</dbReference>
<evidence type="ECO:0000313" key="20">
    <source>
        <dbReference type="Proteomes" id="UP000580825"/>
    </source>
</evidence>
<dbReference type="GO" id="GO:0005524">
    <property type="term" value="F:ATP binding"/>
    <property type="evidence" value="ECO:0007669"/>
    <property type="project" value="UniProtKB-UniRule"/>
</dbReference>
<feature type="region of interest" description="Disordered" evidence="17">
    <location>
        <begin position="24"/>
        <end position="50"/>
    </location>
</feature>
<dbReference type="InterPro" id="IPR000253">
    <property type="entry name" value="FHA_dom"/>
</dbReference>
<feature type="compositionally biased region" description="Polar residues" evidence="17">
    <location>
        <begin position="24"/>
        <end position="41"/>
    </location>
</feature>
<dbReference type="SMART" id="SM00240">
    <property type="entry name" value="FHA"/>
    <property type="match status" value="1"/>
</dbReference>
<feature type="region of interest" description="Disordered" evidence="17">
    <location>
        <begin position="125"/>
        <end position="149"/>
    </location>
</feature>
<dbReference type="SUPFAM" id="SSF52540">
    <property type="entry name" value="P-loop containing nucleoside triphosphate hydrolases"/>
    <property type="match status" value="1"/>
</dbReference>
<dbReference type="InterPro" id="IPR019821">
    <property type="entry name" value="Kinesin_motor_CS"/>
</dbReference>
<dbReference type="FunFam" id="2.60.200.20:FF:000020">
    <property type="entry name" value="Kinesin family member 14"/>
    <property type="match status" value="1"/>
</dbReference>
<organism evidence="19 20">
    <name type="scientific">Scytalopus superciliaris</name>
    <dbReference type="NCBI Taxonomy" id="312124"/>
    <lineage>
        <taxon>Eukaryota</taxon>
        <taxon>Metazoa</taxon>
        <taxon>Chordata</taxon>
        <taxon>Craniata</taxon>
        <taxon>Vertebrata</taxon>
        <taxon>Euteleostomi</taxon>
        <taxon>Archelosauria</taxon>
        <taxon>Archosauria</taxon>
        <taxon>Dinosauria</taxon>
        <taxon>Saurischia</taxon>
        <taxon>Theropoda</taxon>
        <taxon>Coelurosauria</taxon>
        <taxon>Aves</taxon>
        <taxon>Neognathae</taxon>
        <taxon>Neoaves</taxon>
        <taxon>Telluraves</taxon>
        <taxon>Australaves</taxon>
        <taxon>Passeriformes</taxon>
        <taxon>Rhinocryptidae</taxon>
        <taxon>Scytalopus</taxon>
    </lineage>
</organism>
<keyword evidence="5" id="KW-0597">Phosphoprotein</keyword>
<evidence type="ECO:0000256" key="1">
    <source>
        <dbReference type="ARBA" id="ARBA00004123"/>
    </source>
</evidence>
<keyword evidence="6" id="KW-0493">Microtubule</keyword>
<dbReference type="Pfam" id="PF23313">
    <property type="entry name" value="4HB_KIF14"/>
    <property type="match status" value="1"/>
</dbReference>
<comment type="subunit">
    <text evidence="13">Directly interacts with PRC1 within a complex also containing KIF4A, KIF20A and KIF23; targets to the central spindle. Directly interacts with CIT depending on the activation state of the kinase (stronger interaction with the kinase-dead form); targets to the midbody. Interacts with ARRB2; the interaction is detected in the nucleus upon OR1D2 stimulation. Interacts with AKT1; the interaction is detected in the plasma membrane upon INS stimulation and promotes AKT1 phosphorylation. Interacts with SVIL; at midbody during cytokinesis. Interacts with RADIL (via PDZ domain); recruits RADIL to the microtubule network restricting RADIL from interaction with activated RAP1A.</text>
</comment>
<keyword evidence="9 16" id="KW-0175">Coiled coil</keyword>
<proteinExistence type="inferred from homology"/>
<dbReference type="SUPFAM" id="SSF49879">
    <property type="entry name" value="SMAD/FHA domain"/>
    <property type="match status" value="1"/>
</dbReference>
<feature type="coiled-coil region" evidence="16">
    <location>
        <begin position="708"/>
        <end position="786"/>
    </location>
</feature>
<evidence type="ECO:0000256" key="2">
    <source>
        <dbReference type="ARBA" id="ARBA00004186"/>
    </source>
</evidence>
<comment type="subcellular location">
    <subcellularLocation>
        <location evidence="2">Cytoplasm</location>
        <location evidence="2">Cytoskeleton</location>
        <location evidence="2">Spindle</location>
    </subcellularLocation>
    <subcellularLocation>
        <location evidence="3">Midbody</location>
    </subcellularLocation>
    <subcellularLocation>
        <location evidence="1">Nucleus</location>
    </subcellularLocation>
</comment>
<dbReference type="Pfam" id="PF00498">
    <property type="entry name" value="FHA"/>
    <property type="match status" value="1"/>
</dbReference>
<protein>
    <recommendedName>
        <fullName evidence="14">Kinesin-like protein KIF14</fullName>
    </recommendedName>
</protein>
<accession>A0A7L1YAI4</accession>
<dbReference type="InterPro" id="IPR027417">
    <property type="entry name" value="P-loop_NTPase"/>
</dbReference>
<dbReference type="Pfam" id="PF00225">
    <property type="entry name" value="Kinesin"/>
    <property type="match status" value="1"/>
</dbReference>
<dbReference type="CDD" id="cd22707">
    <property type="entry name" value="FHA_KIF14"/>
    <property type="match status" value="1"/>
</dbReference>
<evidence type="ECO:0000313" key="19">
    <source>
        <dbReference type="EMBL" id="NXP18158.1"/>
    </source>
</evidence>
<dbReference type="InterPro" id="IPR032405">
    <property type="entry name" value="Kinesin_assoc"/>
</dbReference>
<dbReference type="CDD" id="cd01365">
    <property type="entry name" value="KISc_KIF1A_KIF1B"/>
    <property type="match status" value="1"/>
</dbReference>
<evidence type="ECO:0000256" key="14">
    <source>
        <dbReference type="ARBA" id="ARBA00073220"/>
    </source>
</evidence>
<feature type="domain" description="Kinesin motor" evidence="18">
    <location>
        <begin position="354"/>
        <end position="697"/>
    </location>
</feature>
<evidence type="ECO:0000256" key="17">
    <source>
        <dbReference type="SAM" id="MobiDB-lite"/>
    </source>
</evidence>
<feature type="compositionally biased region" description="Basic and acidic residues" evidence="17">
    <location>
        <begin position="328"/>
        <end position="344"/>
    </location>
</feature>
<dbReference type="InterPro" id="IPR008984">
    <property type="entry name" value="SMAD_FHA_dom_sf"/>
</dbReference>
<dbReference type="Pfam" id="PF16183">
    <property type="entry name" value="Kinesin_assoc"/>
    <property type="match status" value="1"/>
</dbReference>
<evidence type="ECO:0000259" key="18">
    <source>
        <dbReference type="PROSITE" id="PS50067"/>
    </source>
</evidence>
<keyword evidence="10 15" id="KW-0505">Motor protein</keyword>